<evidence type="ECO:0000256" key="3">
    <source>
        <dbReference type="ARBA" id="ARBA00023251"/>
    </source>
</evidence>
<evidence type="ECO:0000313" key="6">
    <source>
        <dbReference type="Proteomes" id="UP000464507"/>
    </source>
</evidence>
<dbReference type="RefSeq" id="WP_161885992.1">
    <property type="nucleotide sequence ID" value="NZ_CP017146.1"/>
</dbReference>
<evidence type="ECO:0000259" key="4">
    <source>
        <dbReference type="PROSITE" id="PS51819"/>
    </source>
</evidence>
<dbReference type="AlphaFoldDB" id="A0A7L5AIJ9"/>
<protein>
    <recommendedName>
        <fullName evidence="2">Bleomycin resistance protein</fullName>
    </recommendedName>
</protein>
<dbReference type="InterPro" id="IPR000335">
    <property type="entry name" value="Bleomycin-R"/>
</dbReference>
<dbReference type="GO" id="GO:0046677">
    <property type="term" value="P:response to antibiotic"/>
    <property type="evidence" value="ECO:0007669"/>
    <property type="project" value="UniProtKB-KW"/>
</dbReference>
<evidence type="ECO:0000256" key="1">
    <source>
        <dbReference type="ARBA" id="ARBA00011051"/>
    </source>
</evidence>
<evidence type="ECO:0000256" key="2">
    <source>
        <dbReference type="ARBA" id="ARBA00021572"/>
    </source>
</evidence>
<dbReference type="InterPro" id="IPR037523">
    <property type="entry name" value="VOC_core"/>
</dbReference>
<dbReference type="Pfam" id="PF00903">
    <property type="entry name" value="Glyoxalase"/>
    <property type="match status" value="1"/>
</dbReference>
<dbReference type="OrthoDB" id="284897at2"/>
<proteinExistence type="inferred from homology"/>
<dbReference type="CDD" id="cd08349">
    <property type="entry name" value="BLMA_like"/>
    <property type="match status" value="1"/>
</dbReference>
<reference evidence="5 6" key="1">
    <citation type="submission" date="2016-09" db="EMBL/GenBank/DDBJ databases">
        <title>Complete genome sequence of microbes from the polar regions.</title>
        <authorList>
            <person name="Liao L."/>
            <person name="Chen B."/>
        </authorList>
    </citation>
    <scope>NUCLEOTIDE SEQUENCE [LARGE SCALE GENOMIC DNA]</scope>
    <source>
        <strain evidence="5 6">ZS314</strain>
    </source>
</reference>
<dbReference type="PROSITE" id="PS51819">
    <property type="entry name" value="VOC"/>
    <property type="match status" value="1"/>
</dbReference>
<sequence>MTEEFEPALVPELLVTDIDRSIEFWCGTCGFELRYSRPEERFAYIVLGKAHVMLEQVSVGRNWVTSELEAPLGRGINFQISVPDTDAIVERLELAGVELFMQPETRWYQLADDEAGVSQFLVTDPDGYLIRFQSSVGRRPIVR</sequence>
<evidence type="ECO:0000313" key="5">
    <source>
        <dbReference type="EMBL" id="QHO69615.1"/>
    </source>
</evidence>
<comment type="similarity">
    <text evidence="1">Belongs to the bleomycin resistance protein family.</text>
</comment>
<feature type="domain" description="VOC" evidence="4">
    <location>
        <begin position="6"/>
        <end position="135"/>
    </location>
</feature>
<dbReference type="InterPro" id="IPR004360">
    <property type="entry name" value="Glyas_Fos-R_dOase_dom"/>
</dbReference>
<gene>
    <name evidence="5" type="ORF">BHD05_08145</name>
</gene>
<dbReference type="SUPFAM" id="SSF54593">
    <property type="entry name" value="Glyoxalase/Bleomycin resistance protein/Dihydroxybiphenyl dioxygenase"/>
    <property type="match status" value="1"/>
</dbReference>
<dbReference type="KEGG" id="mant:BHD05_08145"/>
<accession>A0A7L5AIJ9</accession>
<dbReference type="EMBL" id="CP017146">
    <property type="protein sequence ID" value="QHO69615.1"/>
    <property type="molecule type" value="Genomic_DNA"/>
</dbReference>
<dbReference type="Gene3D" id="3.10.180.10">
    <property type="entry name" value="2,3-Dihydroxybiphenyl 1,2-Dioxygenase, domain 1"/>
    <property type="match status" value="1"/>
</dbReference>
<name>A0A7L5AIJ9_9MICO</name>
<organism evidence="5 6">
    <name type="scientific">Marisediminicola antarctica</name>
    <dbReference type="NCBI Taxonomy" id="674079"/>
    <lineage>
        <taxon>Bacteria</taxon>
        <taxon>Bacillati</taxon>
        <taxon>Actinomycetota</taxon>
        <taxon>Actinomycetes</taxon>
        <taxon>Micrococcales</taxon>
        <taxon>Microbacteriaceae</taxon>
        <taxon>Marisediminicola</taxon>
    </lineage>
</organism>
<dbReference type="Proteomes" id="UP000464507">
    <property type="component" value="Chromosome"/>
</dbReference>
<keyword evidence="6" id="KW-1185">Reference proteome</keyword>
<dbReference type="InterPro" id="IPR029068">
    <property type="entry name" value="Glyas_Bleomycin-R_OHBP_Dase"/>
</dbReference>
<keyword evidence="3" id="KW-0046">Antibiotic resistance</keyword>